<gene>
    <name evidence="5" type="ORF">RDB_LOCUS106284</name>
</gene>
<reference evidence="5" key="1">
    <citation type="submission" date="2021-01" db="EMBL/GenBank/DDBJ databases">
        <authorList>
            <person name="Kaushik A."/>
        </authorList>
    </citation>
    <scope>NUCLEOTIDE SEQUENCE</scope>
    <source>
        <strain evidence="5">AG6-10EEA</strain>
    </source>
</reference>
<evidence type="ECO:0000256" key="1">
    <source>
        <dbReference type="ARBA" id="ARBA00022729"/>
    </source>
</evidence>
<dbReference type="EMBL" id="CAJMXA010003443">
    <property type="protein sequence ID" value="CAE6495894.1"/>
    <property type="molecule type" value="Genomic_DNA"/>
</dbReference>
<evidence type="ECO:0000256" key="3">
    <source>
        <dbReference type="SAM" id="MobiDB-lite"/>
    </source>
</evidence>
<dbReference type="PANTHER" id="PTHR33589:SF3">
    <property type="entry name" value="ZYMOGEN GRANULE MEMBRANE PROTEIN 16-LIKE"/>
    <property type="match status" value="1"/>
</dbReference>
<feature type="region of interest" description="Disordered" evidence="3">
    <location>
        <begin position="1"/>
        <end position="21"/>
    </location>
</feature>
<proteinExistence type="predicted"/>
<evidence type="ECO:0000256" key="2">
    <source>
        <dbReference type="ARBA" id="ARBA00022734"/>
    </source>
</evidence>
<keyword evidence="1" id="KW-0732">Signal</keyword>
<organism evidence="5 6">
    <name type="scientific">Rhizoctonia solani</name>
    <dbReference type="NCBI Taxonomy" id="456999"/>
    <lineage>
        <taxon>Eukaryota</taxon>
        <taxon>Fungi</taxon>
        <taxon>Dikarya</taxon>
        <taxon>Basidiomycota</taxon>
        <taxon>Agaricomycotina</taxon>
        <taxon>Agaricomycetes</taxon>
        <taxon>Cantharellales</taxon>
        <taxon>Ceratobasidiaceae</taxon>
        <taxon>Rhizoctonia</taxon>
    </lineage>
</organism>
<dbReference type="PROSITE" id="PS51752">
    <property type="entry name" value="JACALIN_LECTIN"/>
    <property type="match status" value="1"/>
</dbReference>
<feature type="compositionally biased region" description="Basic and acidic residues" evidence="3">
    <location>
        <begin position="494"/>
        <end position="508"/>
    </location>
</feature>
<keyword evidence="2" id="KW-0430">Lectin</keyword>
<protein>
    <recommendedName>
        <fullName evidence="4">Jacalin-type lectin domain-containing protein</fullName>
    </recommendedName>
</protein>
<dbReference type="Pfam" id="PF22693">
    <property type="entry name" value="MACPF_1"/>
    <property type="match status" value="1"/>
</dbReference>
<evidence type="ECO:0000313" key="6">
    <source>
        <dbReference type="Proteomes" id="UP000663853"/>
    </source>
</evidence>
<sequence length="599" mass="65911">MNVHPDLAAGDPRDNNLPTQPDLGFANHLDGKDQVSGIDAIIKLQSVITGLCGLRVDNIDGPQLSAYRVASILDGAVPFIQEMNDVLTEVITTHNQRAANYVHHGWSVGAVETVSPWTSSRIDATNRHNPGGTWITRRTLSVRLRVQVVLQDLTPAPEFVAAIEEALRLPTRFEKFQAVYHTLGRWGDVVPLEMEIGSSLTLTDTEANFSQLPATTFYNSLTHLSAMKTANIIKRGVTSDVGWNDGTWTTINAPASEWRPIRIIVGAPTLRLLANGIQTRLTELYDELLSYVPPLTTHPIGYLWKIDDHTDDASRTISKVVLHSTGHIVGLSVNYLDGATSRAGREAGNVHTFALTNGEHIVEMLTCDSGEWLHGIQFITNKGRCSVIYGILEGIPVISRSKGGILAGFSISSKQHPEWGYLMTSARGIWRYDLIPRVPKENDVYSDYYGARLRHGTGFNDRALIGNSSSMYISSVEVWSGSEIDGIQLTYEDNRDGRNNQLKTERHGGSGGGHHQFKLGDGEYIASISGRYNEQFLTQLCFVTNLGQASEVYGTGSGQSFSARAPLGENGRYLRLQYFIGKSDTKLNGVMFAWTPVLQ</sequence>
<dbReference type="PANTHER" id="PTHR33589">
    <property type="entry name" value="OS11G0524900 PROTEIN"/>
    <property type="match status" value="1"/>
</dbReference>
<dbReference type="Pfam" id="PF01419">
    <property type="entry name" value="Jacalin"/>
    <property type="match status" value="2"/>
</dbReference>
<dbReference type="InterPro" id="IPR052321">
    <property type="entry name" value="PolyBind_ProtTraffic"/>
</dbReference>
<dbReference type="InterPro" id="IPR001229">
    <property type="entry name" value="Jacalin-like_lectin_dom"/>
</dbReference>
<dbReference type="Proteomes" id="UP000663853">
    <property type="component" value="Unassembled WGS sequence"/>
</dbReference>
<comment type="caution">
    <text evidence="5">The sequence shown here is derived from an EMBL/GenBank/DDBJ whole genome shotgun (WGS) entry which is preliminary data.</text>
</comment>
<feature type="region of interest" description="Disordered" evidence="3">
    <location>
        <begin position="494"/>
        <end position="514"/>
    </location>
</feature>
<dbReference type="InterPro" id="IPR054586">
    <property type="entry name" value="MACPF_1_fungal"/>
</dbReference>
<accession>A0A8H3CQQ2</accession>
<dbReference type="InterPro" id="IPR036404">
    <property type="entry name" value="Jacalin-like_lectin_dom_sf"/>
</dbReference>
<name>A0A8H3CQQ2_9AGAM</name>
<dbReference type="AlphaFoldDB" id="A0A8H3CQQ2"/>
<dbReference type="SUPFAM" id="SSF51101">
    <property type="entry name" value="Mannose-binding lectins"/>
    <property type="match status" value="2"/>
</dbReference>
<dbReference type="GO" id="GO:0030246">
    <property type="term" value="F:carbohydrate binding"/>
    <property type="evidence" value="ECO:0007669"/>
    <property type="project" value="UniProtKB-KW"/>
</dbReference>
<dbReference type="SMART" id="SM00915">
    <property type="entry name" value="Jacalin"/>
    <property type="match status" value="1"/>
</dbReference>
<evidence type="ECO:0000259" key="4">
    <source>
        <dbReference type="PROSITE" id="PS51752"/>
    </source>
</evidence>
<evidence type="ECO:0000313" key="5">
    <source>
        <dbReference type="EMBL" id="CAE6495894.1"/>
    </source>
</evidence>
<dbReference type="Gene3D" id="2.100.10.30">
    <property type="entry name" value="Jacalin-like lectin domain"/>
    <property type="match status" value="2"/>
</dbReference>
<feature type="domain" description="Jacalin-type lectin" evidence="4">
    <location>
        <begin position="443"/>
        <end position="596"/>
    </location>
</feature>